<reference evidence="1 2" key="1">
    <citation type="submission" date="2019-03" db="EMBL/GenBank/DDBJ databases">
        <title>Genomic analyses of the natural microbiome of Caenorhabditis elegans.</title>
        <authorList>
            <person name="Samuel B."/>
        </authorList>
    </citation>
    <scope>NUCLEOTIDE SEQUENCE [LARGE SCALE GENOMIC DNA]</scope>
    <source>
        <strain evidence="1 2">JUb65</strain>
    </source>
</reference>
<comment type="caution">
    <text evidence="1">The sequence shown here is derived from an EMBL/GenBank/DDBJ whole genome shotgun (WGS) entry which is preliminary data.</text>
</comment>
<dbReference type="EMBL" id="SNVW01000004">
    <property type="protein sequence ID" value="TDN44806.1"/>
    <property type="molecule type" value="Genomic_DNA"/>
</dbReference>
<accession>A0A4R6DJ43</accession>
<protein>
    <recommendedName>
        <fullName evidence="3">DUF4192 family protein</fullName>
    </recommendedName>
</protein>
<evidence type="ECO:0000313" key="2">
    <source>
        <dbReference type="Proteomes" id="UP000295764"/>
    </source>
</evidence>
<proteinExistence type="predicted"/>
<sequence length="188" mass="19778">MACMIPTTTRVHPEAAVRYPREIAAAVTLRAACAALVRPGADALPRTAAIAVITACGALAPRFAMLAFIAARGAPDPRAVAAFDPFHDPTPPALRGSGPEPDRDRVRIAGDRCAEAWQRWRAEDLSADTATGAAGALAMAAWCSWALGSVARAQTRAQYALETRPDDPLAAVVLRSVRAGSAPGWERR</sequence>
<evidence type="ECO:0008006" key="3">
    <source>
        <dbReference type="Google" id="ProtNLM"/>
    </source>
</evidence>
<name>A0A4R6DJ43_9MICO</name>
<organism evidence="1 2">
    <name type="scientific">Curtobacterium flaccumfaciens</name>
    <dbReference type="NCBI Taxonomy" id="2035"/>
    <lineage>
        <taxon>Bacteria</taxon>
        <taxon>Bacillati</taxon>
        <taxon>Actinomycetota</taxon>
        <taxon>Actinomycetes</taxon>
        <taxon>Micrococcales</taxon>
        <taxon>Microbacteriaceae</taxon>
        <taxon>Curtobacterium</taxon>
    </lineage>
</organism>
<gene>
    <name evidence="1" type="ORF">EDF64_104209</name>
</gene>
<evidence type="ECO:0000313" key="1">
    <source>
        <dbReference type="EMBL" id="TDN44806.1"/>
    </source>
</evidence>
<dbReference type="AlphaFoldDB" id="A0A4R6DJ43"/>
<dbReference type="Proteomes" id="UP000295764">
    <property type="component" value="Unassembled WGS sequence"/>
</dbReference>